<reference evidence="1 2" key="1">
    <citation type="submission" date="2012-02" db="EMBL/GenBank/DDBJ databases">
        <title>Complete genome sequence of Actinoplanes missouriensis 431 (= NBRC 102363).</title>
        <authorList>
            <person name="Ohnishi Y."/>
            <person name="Ishikawa J."/>
            <person name="Sekine M."/>
            <person name="Hosoyama A."/>
            <person name="Harada T."/>
            <person name="Narita H."/>
            <person name="Hata T."/>
            <person name="Konno Y."/>
            <person name="Tutikane K."/>
            <person name="Fujita N."/>
            <person name="Horinouchi S."/>
            <person name="Hayakawa M."/>
        </authorList>
    </citation>
    <scope>NUCLEOTIDE SEQUENCE [LARGE SCALE GENOMIC DNA]</scope>
    <source>
        <strain evidence="2">ATCC 14538 / DSM 43046 / CBS 188.64 / JCM 3121 / NBRC 102363 / NCIMB 12654 / NRRL B-3342 / UNCC 431</strain>
    </source>
</reference>
<evidence type="ECO:0000313" key="1">
    <source>
        <dbReference type="EMBL" id="BAL90017.1"/>
    </source>
</evidence>
<accession>I0HAI0</accession>
<dbReference type="Proteomes" id="UP000007882">
    <property type="component" value="Chromosome"/>
</dbReference>
<sequence length="198" mass="21613">MTPVTLACRHCKDSEVNTERTDPGTQRQLTAIAEVAALDIPVWLRGGWAMDFFLGRVTRPHRDVDWFAMAADAGRVVAALTARGWERVPHDHQLEFLRDGVELSFALLAADLTVAAGPWTGESWPAGMLDWPACRLGDVTCAVVSPYAQIEIKKSMPVWVPGLPRRPKDAEDVALLEAALRQRRDPPGTAAASRPGPA</sequence>
<dbReference type="HOGENOM" id="CLU_110219_0_0_11"/>
<name>I0HAI0_ACTM4</name>
<dbReference type="AlphaFoldDB" id="I0HAI0"/>
<gene>
    <name evidence="1" type="ordered locus">AMIS_47970</name>
</gene>
<dbReference type="KEGG" id="ams:AMIS_47970"/>
<proteinExistence type="predicted"/>
<keyword evidence="2" id="KW-1185">Reference proteome</keyword>
<dbReference type="Gene3D" id="3.30.460.40">
    <property type="match status" value="1"/>
</dbReference>
<protein>
    <recommendedName>
        <fullName evidence="3">Aminoglycoside adenylyltransferase</fullName>
    </recommendedName>
</protein>
<dbReference type="eggNOG" id="ENOG5033JYM">
    <property type="taxonomic scope" value="Bacteria"/>
</dbReference>
<evidence type="ECO:0000313" key="2">
    <source>
        <dbReference type="Proteomes" id="UP000007882"/>
    </source>
</evidence>
<dbReference type="EMBL" id="AP012319">
    <property type="protein sequence ID" value="BAL90017.1"/>
    <property type="molecule type" value="Genomic_DNA"/>
</dbReference>
<dbReference type="Pfam" id="PF10706">
    <property type="entry name" value="Aminoglyc_resit"/>
    <property type="match status" value="1"/>
</dbReference>
<dbReference type="InterPro" id="IPR019646">
    <property type="entry name" value="Aminoglyc_AdlTrfase"/>
</dbReference>
<organism evidence="1 2">
    <name type="scientific">Actinoplanes missouriensis (strain ATCC 14538 / DSM 43046 / CBS 188.64 / JCM 3121 / NBRC 102363 / NCIMB 12654 / NRRL B-3342 / UNCC 431)</name>
    <dbReference type="NCBI Taxonomy" id="512565"/>
    <lineage>
        <taxon>Bacteria</taxon>
        <taxon>Bacillati</taxon>
        <taxon>Actinomycetota</taxon>
        <taxon>Actinomycetes</taxon>
        <taxon>Micromonosporales</taxon>
        <taxon>Micromonosporaceae</taxon>
        <taxon>Actinoplanes</taxon>
    </lineage>
</organism>
<evidence type="ECO:0008006" key="3">
    <source>
        <dbReference type="Google" id="ProtNLM"/>
    </source>
</evidence>